<protein>
    <submittedName>
        <fullName evidence="1">Uncharacterized protein</fullName>
    </submittedName>
</protein>
<sequence length="69" mass="7698">MFERSKNIAVSGGTFVVHQTTVSTASEFLQKSAVPAALHDYVGRLSPPRCHENTRLSVLKEINEWIDLN</sequence>
<name>A0A409W8G1_9AGAR</name>
<comment type="caution">
    <text evidence="1">The sequence shown here is derived from an EMBL/GenBank/DDBJ whole genome shotgun (WGS) entry which is preliminary data.</text>
</comment>
<gene>
    <name evidence="1" type="ORF">CVT26_005533</name>
</gene>
<organism evidence="1 2">
    <name type="scientific">Gymnopilus dilepis</name>
    <dbReference type="NCBI Taxonomy" id="231916"/>
    <lineage>
        <taxon>Eukaryota</taxon>
        <taxon>Fungi</taxon>
        <taxon>Dikarya</taxon>
        <taxon>Basidiomycota</taxon>
        <taxon>Agaricomycotina</taxon>
        <taxon>Agaricomycetes</taxon>
        <taxon>Agaricomycetidae</taxon>
        <taxon>Agaricales</taxon>
        <taxon>Agaricineae</taxon>
        <taxon>Hymenogastraceae</taxon>
        <taxon>Gymnopilus</taxon>
    </lineage>
</organism>
<dbReference type="EMBL" id="NHYE01005324">
    <property type="protein sequence ID" value="PPQ74663.1"/>
    <property type="molecule type" value="Genomic_DNA"/>
</dbReference>
<evidence type="ECO:0000313" key="1">
    <source>
        <dbReference type="EMBL" id="PPQ74663.1"/>
    </source>
</evidence>
<proteinExistence type="predicted"/>
<dbReference type="AlphaFoldDB" id="A0A409W8G1"/>
<reference evidence="1 2" key="1">
    <citation type="journal article" date="2018" name="Evol. Lett.">
        <title>Horizontal gene cluster transfer increased hallucinogenic mushroom diversity.</title>
        <authorList>
            <person name="Reynolds H.T."/>
            <person name="Vijayakumar V."/>
            <person name="Gluck-Thaler E."/>
            <person name="Korotkin H.B."/>
            <person name="Matheny P.B."/>
            <person name="Slot J.C."/>
        </authorList>
    </citation>
    <scope>NUCLEOTIDE SEQUENCE [LARGE SCALE GENOMIC DNA]</scope>
    <source>
        <strain evidence="1 2">SRW20</strain>
    </source>
</reference>
<dbReference type="Proteomes" id="UP000284706">
    <property type="component" value="Unassembled WGS sequence"/>
</dbReference>
<accession>A0A409W8G1</accession>
<dbReference type="InParanoid" id="A0A409W8G1"/>
<keyword evidence="2" id="KW-1185">Reference proteome</keyword>
<dbReference type="OrthoDB" id="2928561at2759"/>
<evidence type="ECO:0000313" key="2">
    <source>
        <dbReference type="Proteomes" id="UP000284706"/>
    </source>
</evidence>